<keyword evidence="3" id="KW-1185">Reference proteome</keyword>
<reference evidence="3" key="2">
    <citation type="journal article" date="2015" name="J. Biotechnol.">
        <title>Complete genome sequence of Bifidobacterium bifidum JCM 1255(T) isolated from feces of a breast-fed infant.</title>
        <authorList>
            <person name="Morita H."/>
            <person name="Toh H."/>
            <person name="Oshima K."/>
            <person name="Nakano A."/>
            <person name="Shindo C."/>
            <person name="Komiya K."/>
            <person name="Arakawa K."/>
            <person name="Suda W."/>
            <person name="Honda K."/>
            <person name="Hattori M."/>
        </authorList>
    </citation>
    <scope>NUCLEOTIDE SEQUENCE [LARGE SCALE GENOMIC DNA]</scope>
    <source>
        <strain evidence="3">JCM 1255</strain>
    </source>
</reference>
<evidence type="ECO:0000313" key="2">
    <source>
        <dbReference type="EMBL" id="BAQ98957.1"/>
    </source>
</evidence>
<feature type="region of interest" description="Disordered" evidence="1">
    <location>
        <begin position="1"/>
        <end position="46"/>
    </location>
</feature>
<proteinExistence type="predicted"/>
<protein>
    <submittedName>
        <fullName evidence="2">Uncharacterized protein</fullName>
    </submittedName>
</protein>
<dbReference type="EMBL" id="AP012323">
    <property type="protein sequence ID" value="BAQ98957.1"/>
    <property type="molecule type" value="Genomic_DNA"/>
</dbReference>
<name>A0ABM7ES72_BIFBI</name>
<sequence length="46" mass="5069">MQHPSQAEKPAQPAFAKHPGRPGEAAWEPAATLLHPAERRRQSSEL</sequence>
<organism evidence="2 3">
    <name type="scientific">Bifidobacterium bifidum ATCC 29521 = JCM 1255 = DSM 20456</name>
    <dbReference type="NCBI Taxonomy" id="500634"/>
    <lineage>
        <taxon>Bacteria</taxon>
        <taxon>Bacillati</taxon>
        <taxon>Actinomycetota</taxon>
        <taxon>Actinomycetes</taxon>
        <taxon>Bifidobacteriales</taxon>
        <taxon>Bifidobacteriaceae</taxon>
        <taxon>Bifidobacterium</taxon>
    </lineage>
</organism>
<feature type="compositionally biased region" description="Basic and acidic residues" evidence="1">
    <location>
        <begin position="36"/>
        <end position="46"/>
    </location>
</feature>
<dbReference type="Proteomes" id="UP000035063">
    <property type="component" value="Chromosome"/>
</dbReference>
<evidence type="ECO:0000313" key="3">
    <source>
        <dbReference type="Proteomes" id="UP000035063"/>
    </source>
</evidence>
<accession>A0ABM7ES72</accession>
<reference evidence="2 3" key="1">
    <citation type="submission" date="2012-02" db="EMBL/GenBank/DDBJ databases">
        <title>Complete genome sequence of Bifidobacterium bifidum JCM 1255.</title>
        <authorList>
            <person name="Toh H."/>
            <person name="Oshima K."/>
            <person name="Morita H."/>
            <person name="Hattori M."/>
        </authorList>
    </citation>
    <scope>NUCLEOTIDE SEQUENCE [LARGE SCALE GENOMIC DNA]</scope>
    <source>
        <strain evidence="2 3">JCM 1255</strain>
    </source>
</reference>
<evidence type="ECO:0000256" key="1">
    <source>
        <dbReference type="SAM" id="MobiDB-lite"/>
    </source>
</evidence>
<gene>
    <name evidence="2" type="ORF">BBBF_1750</name>
</gene>